<feature type="domain" description="DEAD-box RNA helicase Q" evidence="21">
    <location>
        <begin position="1328"/>
        <end position="1356"/>
    </location>
</feature>
<dbReference type="FunFam" id="3.40.50.300:FF:000681">
    <property type="entry name" value="probable ATP-dependent RNA helicase DDX47"/>
    <property type="match status" value="1"/>
</dbReference>
<keyword evidence="9" id="KW-0347">Helicase</keyword>
<feature type="region of interest" description="Disordered" evidence="17">
    <location>
        <begin position="565"/>
        <end position="667"/>
    </location>
</feature>
<dbReference type="SMART" id="SM00487">
    <property type="entry name" value="DEXDc"/>
    <property type="match status" value="1"/>
</dbReference>
<comment type="similarity">
    <text evidence="16">Belongs to the enoyl-CoA hydratase/isomerase family.</text>
</comment>
<evidence type="ECO:0000256" key="17">
    <source>
        <dbReference type="SAM" id="MobiDB-lite"/>
    </source>
</evidence>
<evidence type="ECO:0000256" key="4">
    <source>
        <dbReference type="ARBA" id="ARBA00022490"/>
    </source>
</evidence>
<feature type="region of interest" description="Disordered" evidence="17">
    <location>
        <begin position="1031"/>
        <end position="1077"/>
    </location>
</feature>
<dbReference type="Gene3D" id="1.10.287.2460">
    <property type="match status" value="1"/>
</dbReference>
<name>A0A1J1HKU5_9DIPT</name>
<dbReference type="InterPro" id="IPR001496">
    <property type="entry name" value="SOCS_box"/>
</dbReference>
<dbReference type="Pfam" id="PF24797">
    <property type="entry name" value="Beta-prop_WDR35_TULP_N"/>
    <property type="match status" value="1"/>
</dbReference>
<dbReference type="Proteomes" id="UP000183832">
    <property type="component" value="Unassembled WGS sequence"/>
</dbReference>
<dbReference type="InterPro" id="IPR014014">
    <property type="entry name" value="RNA_helicase_DEAD_Q_motif"/>
</dbReference>
<feature type="compositionally biased region" description="Polar residues" evidence="17">
    <location>
        <begin position="965"/>
        <end position="985"/>
    </location>
</feature>
<feature type="compositionally biased region" description="Polar residues" evidence="17">
    <location>
        <begin position="1237"/>
        <end position="1247"/>
    </location>
</feature>
<evidence type="ECO:0000256" key="16">
    <source>
        <dbReference type="RuleBase" id="RU003707"/>
    </source>
</evidence>
<dbReference type="InterPro" id="IPR001753">
    <property type="entry name" value="Enoyl-CoA_hydra/iso"/>
</dbReference>
<dbReference type="InterPro" id="IPR036322">
    <property type="entry name" value="WD40_repeat_dom_sf"/>
</dbReference>
<proteinExistence type="inferred from homology"/>
<keyword evidence="6" id="KW-0677">Repeat</keyword>
<feature type="compositionally biased region" description="Low complexity" evidence="17">
    <location>
        <begin position="429"/>
        <end position="454"/>
    </location>
</feature>
<dbReference type="CDD" id="cd17954">
    <property type="entry name" value="DEADc_DDX47"/>
    <property type="match status" value="1"/>
</dbReference>
<feature type="compositionally biased region" description="Low complexity" evidence="17">
    <location>
        <begin position="601"/>
        <end position="611"/>
    </location>
</feature>
<protein>
    <recommendedName>
        <fullName evidence="3">RNA helicase</fullName>
        <ecNumber evidence="3">3.6.4.13</ecNumber>
    </recommendedName>
</protein>
<dbReference type="Pfam" id="PF00270">
    <property type="entry name" value="DEAD"/>
    <property type="match status" value="1"/>
</dbReference>
<feature type="compositionally biased region" description="Basic residues" evidence="17">
    <location>
        <begin position="467"/>
        <end position="480"/>
    </location>
</feature>
<dbReference type="Gene3D" id="3.90.226.10">
    <property type="entry name" value="2-enoyl-CoA Hydratase, Chain A, domain 1"/>
    <property type="match status" value="1"/>
</dbReference>
<evidence type="ECO:0000313" key="22">
    <source>
        <dbReference type="EMBL" id="CRK88653.1"/>
    </source>
</evidence>
<keyword evidence="11" id="KW-0694">RNA-binding</keyword>
<feature type="compositionally biased region" description="Low complexity" evidence="17">
    <location>
        <begin position="1175"/>
        <end position="1191"/>
    </location>
</feature>
<feature type="short sequence motif" description="Q motif" evidence="15">
    <location>
        <begin position="1328"/>
        <end position="1356"/>
    </location>
</feature>
<feature type="region of interest" description="Disordered" evidence="17">
    <location>
        <begin position="1161"/>
        <end position="1247"/>
    </location>
</feature>
<dbReference type="SUPFAM" id="SSF52096">
    <property type="entry name" value="ClpP/crotonase"/>
    <property type="match status" value="1"/>
</dbReference>
<dbReference type="InterPro" id="IPR044765">
    <property type="entry name" value="DDX47/Rrp3_DEADc"/>
</dbReference>
<keyword evidence="12" id="KW-0539">Nucleus</keyword>
<evidence type="ECO:0000256" key="3">
    <source>
        <dbReference type="ARBA" id="ARBA00012552"/>
    </source>
</evidence>
<dbReference type="SUPFAM" id="SSF158235">
    <property type="entry name" value="SOCS box-like"/>
    <property type="match status" value="1"/>
</dbReference>
<reference evidence="22 23" key="1">
    <citation type="submission" date="2015-04" db="EMBL/GenBank/DDBJ databases">
        <authorList>
            <person name="Syromyatnikov M.Y."/>
            <person name="Popov V.N."/>
        </authorList>
    </citation>
    <scope>NUCLEOTIDE SEQUENCE [LARGE SCALE GENOMIC DNA]</scope>
</reference>
<dbReference type="PROSITE" id="PS00039">
    <property type="entry name" value="DEAD_ATP_HELICASE"/>
    <property type="match status" value="1"/>
</dbReference>
<evidence type="ECO:0000256" key="5">
    <source>
        <dbReference type="ARBA" id="ARBA00022574"/>
    </source>
</evidence>
<dbReference type="InterPro" id="IPR018376">
    <property type="entry name" value="Enoyl-CoA_hyd/isom_CS"/>
</dbReference>
<dbReference type="PROSITE" id="PS51192">
    <property type="entry name" value="HELICASE_ATP_BIND_1"/>
    <property type="match status" value="1"/>
</dbReference>
<evidence type="ECO:0000259" key="21">
    <source>
        <dbReference type="PROSITE" id="PS51195"/>
    </source>
</evidence>
<dbReference type="GO" id="GO:0010468">
    <property type="term" value="P:regulation of gene expression"/>
    <property type="evidence" value="ECO:0007669"/>
    <property type="project" value="UniProtKB-ARBA"/>
</dbReference>
<evidence type="ECO:0000256" key="12">
    <source>
        <dbReference type="ARBA" id="ARBA00023242"/>
    </source>
</evidence>
<evidence type="ECO:0000259" key="18">
    <source>
        <dbReference type="PROSITE" id="PS50225"/>
    </source>
</evidence>
<keyword evidence="8" id="KW-0378">Hydrolase</keyword>
<dbReference type="InterPro" id="IPR000629">
    <property type="entry name" value="RNA-helicase_DEAD-box_CS"/>
</dbReference>
<dbReference type="SMART" id="SM00490">
    <property type="entry name" value="HELICc"/>
    <property type="match status" value="1"/>
</dbReference>
<dbReference type="PROSITE" id="PS50225">
    <property type="entry name" value="SOCS"/>
    <property type="match status" value="1"/>
</dbReference>
<dbReference type="InterPro" id="IPR050079">
    <property type="entry name" value="DEAD_box_RNA_helicase"/>
</dbReference>
<dbReference type="InterPro" id="IPR029045">
    <property type="entry name" value="ClpP/crotonase-like_dom_sf"/>
</dbReference>
<dbReference type="SUPFAM" id="SSF52540">
    <property type="entry name" value="P-loop containing nucleoside triphosphate hydrolases"/>
    <property type="match status" value="1"/>
</dbReference>
<evidence type="ECO:0000259" key="20">
    <source>
        <dbReference type="PROSITE" id="PS51194"/>
    </source>
</evidence>
<evidence type="ECO:0000256" key="7">
    <source>
        <dbReference type="ARBA" id="ARBA00022741"/>
    </source>
</evidence>
<dbReference type="InterPro" id="IPR014001">
    <property type="entry name" value="Helicase_ATP-bd"/>
</dbReference>
<dbReference type="CDD" id="cd18787">
    <property type="entry name" value="SF2_C_DEAD"/>
    <property type="match status" value="1"/>
</dbReference>
<feature type="region of interest" description="Disordered" evidence="17">
    <location>
        <begin position="429"/>
        <end position="492"/>
    </location>
</feature>
<evidence type="ECO:0000256" key="1">
    <source>
        <dbReference type="ARBA" id="ARBA00004123"/>
    </source>
</evidence>
<dbReference type="CDD" id="cd06558">
    <property type="entry name" value="crotonase-like"/>
    <property type="match status" value="1"/>
</dbReference>
<gene>
    <name evidence="22" type="ORF">CLUMA_CG002363</name>
</gene>
<keyword evidence="5" id="KW-0853">WD repeat</keyword>
<dbReference type="EC" id="3.6.4.13" evidence="3"/>
<dbReference type="GO" id="GO:0016787">
    <property type="term" value="F:hydrolase activity"/>
    <property type="evidence" value="ECO:0007669"/>
    <property type="project" value="UniProtKB-KW"/>
</dbReference>
<comment type="subcellular location">
    <subcellularLocation>
        <location evidence="2">Cytoplasm</location>
    </subcellularLocation>
    <subcellularLocation>
        <location evidence="1">Nucleus</location>
    </subcellularLocation>
</comment>
<feature type="compositionally biased region" description="Acidic residues" evidence="17">
    <location>
        <begin position="1225"/>
        <end position="1235"/>
    </location>
</feature>
<keyword evidence="10" id="KW-0067">ATP-binding</keyword>
<evidence type="ECO:0000256" key="13">
    <source>
        <dbReference type="ARBA" id="ARBA00024350"/>
    </source>
</evidence>
<dbReference type="PANTHER" id="PTHR47959">
    <property type="entry name" value="ATP-DEPENDENT RNA HELICASE RHLE-RELATED"/>
    <property type="match status" value="1"/>
</dbReference>
<dbReference type="SMART" id="SM00969">
    <property type="entry name" value="SOCS_box"/>
    <property type="match status" value="1"/>
</dbReference>
<dbReference type="Gene3D" id="3.20.90.10">
    <property type="entry name" value="Tubby Protein, Chain A"/>
    <property type="match status" value="1"/>
</dbReference>
<dbReference type="PANTHER" id="PTHR47959:SF20">
    <property type="entry name" value="RNA HELICASE"/>
    <property type="match status" value="1"/>
</dbReference>
<evidence type="ECO:0000259" key="19">
    <source>
        <dbReference type="PROSITE" id="PS51192"/>
    </source>
</evidence>
<dbReference type="GO" id="GO:0005730">
    <property type="term" value="C:nucleolus"/>
    <property type="evidence" value="ECO:0007669"/>
    <property type="project" value="UniProtKB-ARBA"/>
</dbReference>
<dbReference type="PROSITE" id="PS51195">
    <property type="entry name" value="Q_MOTIF"/>
    <property type="match status" value="1"/>
</dbReference>
<keyword evidence="23" id="KW-1185">Reference proteome</keyword>
<dbReference type="InterPro" id="IPR001650">
    <property type="entry name" value="Helicase_C-like"/>
</dbReference>
<dbReference type="GO" id="GO:0003723">
    <property type="term" value="F:RNA binding"/>
    <property type="evidence" value="ECO:0007669"/>
    <property type="project" value="UniProtKB-KW"/>
</dbReference>
<evidence type="ECO:0000256" key="14">
    <source>
        <dbReference type="ARBA" id="ARBA00047984"/>
    </source>
</evidence>
<feature type="domain" description="Helicase ATP-binding" evidence="19">
    <location>
        <begin position="1359"/>
        <end position="1530"/>
    </location>
</feature>
<dbReference type="InterPro" id="IPR000007">
    <property type="entry name" value="Tubby_C"/>
</dbReference>
<dbReference type="GO" id="GO:0035556">
    <property type="term" value="P:intracellular signal transduction"/>
    <property type="evidence" value="ECO:0007669"/>
    <property type="project" value="InterPro"/>
</dbReference>
<dbReference type="Pfam" id="PF00271">
    <property type="entry name" value="Helicase_C"/>
    <property type="match status" value="1"/>
</dbReference>
<dbReference type="Pfam" id="PF01167">
    <property type="entry name" value="Tub"/>
    <property type="match status" value="1"/>
</dbReference>
<feature type="compositionally biased region" description="Polar residues" evidence="17">
    <location>
        <begin position="1099"/>
        <end position="1115"/>
    </location>
</feature>
<dbReference type="GO" id="GO:0042254">
    <property type="term" value="P:ribosome biogenesis"/>
    <property type="evidence" value="ECO:0007669"/>
    <property type="project" value="UniProtKB-ARBA"/>
</dbReference>
<dbReference type="Gene3D" id="2.130.10.10">
    <property type="entry name" value="YVTN repeat-like/Quinoprotein amine dehydrogenase"/>
    <property type="match status" value="1"/>
</dbReference>
<keyword evidence="4" id="KW-0963">Cytoplasm</keyword>
<evidence type="ECO:0000256" key="6">
    <source>
        <dbReference type="ARBA" id="ARBA00022737"/>
    </source>
</evidence>
<sequence length="2083" mass="231768">MLIKIAVTSQVILVKWNEPYQKLASCDSSGIIFVWIKYEGRWSVELINDRNTPVTHFSWSHDGRMALITYQDGFVLVGSVAGQRYWSSMLNLDATITCGIWTPDDQQVYFGTTQGQIIVMDVHGAMVSQVQLSSEHGITSMAWSCEKFKMEEGDSEPGVKNAASRSFVLAVSFQNGSIYLLKSFDDLSPSYINTDLCEGFCMEWSNSRELLAVAGAENDGKGLKKESGSSYNNFLKFYTESGQILYTAKIPNSMTYLFKFDYYFQFQSPVTALTWGHNDRRIFIATGNQVHIAWVSRRVASLQLICRLKIQQCLASEVMLPKLPLPSRIKSLIGNLFAQTIRCCVPNMKSLRDFVSRPPACSTRLHCTMIRHDDDANQSSGTCYTLYLEFMGGLVPLLKGKRTSKIRPEFVIFDPQVEDVANFLSTCSSDSNTNKSLSSHSTTSGSGRNGNTDTSESESDDLCRSPRMQRKRKTRTKKRSSEKLSTLESNENATSDDLTYLDTLPEHMKLVEVTSNIWGTKFKIHGLAKSSLPANLGQVTYKTSLLHLQPRQMTLVITELRDDFPVGPDPSFNPNIFSEDEDEYHSRSPKTHRRMKEIPHHSASASSSSHPPIAPMSPRPNRFPSIRHTRRPSPLANTNSSSSSSSSNAPSTSNSTQNPPKSLGPLAKAESYDDDILETPVAPTKQGISYSNLISSYGRSSSSSSSNNQSRVAISPLYCEQSVPTLQSPKNAVAPSDIIFERPPAGQTTLMSYSSSTDYSNNVVQVKNALLNEHARQNSHVNPVPLNLNLNLERIIDGKSKGAIKKKDIQYIDDEPTPSTSSQVMILNPQPDVIPSNSGMNRAQTVVSICPSIPDIITRSCSVGYLDNMELIPGDVTLSQLRKETPKRLVLVDRKIQQHRKYRKITNQHRRNIQQSKYKSFKKSISLDSCDVLQDIPNLNKDLNNLFKQMPKLIESSENTEDTEFSSTELPSNNTKKNKLTSTPKRSPKEKICSFFSSRSGTPILGRKFKNSNQCNCSISTCLKCSKSDESVKPSSSEGHAVTAKPPPIPKLSKKNQNEFGECSKSPREHKRNKNLEIITSFTDSPLFSRKYRAAKNEFASNTRPQLQSEHNTPILSRRSDNRSSSSDSGQPVEVTPIESKTSVSLHTQALTTLENIISRLRDLDDEKPNTQTTPSSPSRHPRSSPSSPGPNKKNKRQQSSSPIRHILNSPLLNRRKCKKPPLESSDEDGNEDDNGTSSGVKTPMWNENSQVYQLDFGGRVTQESAKNFQIEFRGKQRKIQGDFDTMSSSEDNLSNSEDECLQIEDDDKEKEKHELKGILDDVEETAVTWKDLGLIDVLCEACEDLKWKAPSKIQRESIPLALKGNDIIGLAETGSGKTGAFALPIIQTLLDNPQRFYALIMTPTRELAFQISEQFEALGSSVGIKCAVIVGGMDMVSQALQLAKKPHIIIATPGRLVDHLTHTKGFNLKSLKYLVMDEADRILNMDFEVELDKILKVIPRERRTFLFSATMTKKVKKLERASLKNPVKVEVSNKYQTVDKLQQHYVFIPTKYKDLYLVHILNELAGNSFIIFCSTCHSTVRVALMLRALGLAAVPLHGQMSQNKRMAALNKFKAKARSILISTDVASRGLDIPHVDVVLNYDIPTHSKDYIHRVGRTARAGRSGKAITMVTQYDVELYQRIENLLGKQLPLYKTEEDEVMALQERVGEAQRTARLELKDIEDKRGSKTRIRNMDDDDTEQFSGARKRFNGNKNGSGGKRQKNSPGLKVLTGFLSTGRNYCSNKGEESKKEETKPIELVKSEKTGNVTLIGINRPHVRNCVNLETAQQLSNAIEVFENDPDSPVAVLYGAGGNFCAGYDLKELADNQEASAAMLLRSEGAMGPTRRIIKKPLIGAISGYCVAGGLELALLCDLRVMESDAIMGFYNRRFGVPLVDGGTVRLGPMIGLSRALDLILTGRQILSKEAFEIGLANRVVATGTSLGQALSLAQSIAKFPQACVNHDRDSLYNATYNSNNKDEALDYELMSSGPNIIEEAKAGACKFINEGIGKHGSFAAIIERDRPDWEKEEIQFEKENEKSDEQKS</sequence>
<dbReference type="GO" id="GO:0005829">
    <property type="term" value="C:cytosol"/>
    <property type="evidence" value="ECO:0007669"/>
    <property type="project" value="TreeGrafter"/>
</dbReference>
<dbReference type="PROSITE" id="PS51194">
    <property type="entry name" value="HELICASE_CTER"/>
    <property type="match status" value="1"/>
</dbReference>
<comment type="catalytic activity">
    <reaction evidence="14">
        <text>ATP + H2O = ADP + phosphate + H(+)</text>
        <dbReference type="Rhea" id="RHEA:13065"/>
        <dbReference type="ChEBI" id="CHEBI:15377"/>
        <dbReference type="ChEBI" id="CHEBI:15378"/>
        <dbReference type="ChEBI" id="CHEBI:30616"/>
        <dbReference type="ChEBI" id="CHEBI:43474"/>
        <dbReference type="ChEBI" id="CHEBI:456216"/>
        <dbReference type="EC" id="3.6.4.13"/>
    </reaction>
</comment>
<dbReference type="EMBL" id="CVRI01000009">
    <property type="protein sequence ID" value="CRK88653.1"/>
    <property type="molecule type" value="Genomic_DNA"/>
</dbReference>
<organism evidence="22 23">
    <name type="scientific">Clunio marinus</name>
    <dbReference type="NCBI Taxonomy" id="568069"/>
    <lineage>
        <taxon>Eukaryota</taxon>
        <taxon>Metazoa</taxon>
        <taxon>Ecdysozoa</taxon>
        <taxon>Arthropoda</taxon>
        <taxon>Hexapoda</taxon>
        <taxon>Insecta</taxon>
        <taxon>Pterygota</taxon>
        <taxon>Neoptera</taxon>
        <taxon>Endopterygota</taxon>
        <taxon>Diptera</taxon>
        <taxon>Nematocera</taxon>
        <taxon>Chironomoidea</taxon>
        <taxon>Chironomidae</taxon>
        <taxon>Clunio</taxon>
    </lineage>
</organism>
<comment type="similarity">
    <text evidence="13">Belongs to the DEAD box helicase family. DDX47/RRP3 subfamily.</text>
</comment>
<evidence type="ECO:0000256" key="8">
    <source>
        <dbReference type="ARBA" id="ARBA00022801"/>
    </source>
</evidence>
<dbReference type="PROSITE" id="PS00166">
    <property type="entry name" value="ENOYL_COA_HYDRATASE"/>
    <property type="match status" value="1"/>
</dbReference>
<dbReference type="InterPro" id="IPR027417">
    <property type="entry name" value="P-loop_NTPase"/>
</dbReference>
<evidence type="ECO:0000256" key="15">
    <source>
        <dbReference type="PROSITE-ProRule" id="PRU00552"/>
    </source>
</evidence>
<feature type="region of interest" description="Disordered" evidence="17">
    <location>
        <begin position="1726"/>
        <end position="1767"/>
    </location>
</feature>
<feature type="region of interest" description="Disordered" evidence="17">
    <location>
        <begin position="957"/>
        <end position="987"/>
    </location>
</feature>
<dbReference type="OrthoDB" id="8775810at2759"/>
<dbReference type="NCBIfam" id="NF006108">
    <property type="entry name" value="PRK08259.1"/>
    <property type="match status" value="1"/>
</dbReference>
<dbReference type="SUPFAM" id="SSF54518">
    <property type="entry name" value="Tubby C-terminal domain-like"/>
    <property type="match status" value="1"/>
</dbReference>
<dbReference type="InterPro" id="IPR036036">
    <property type="entry name" value="SOCS_box-like_dom_sf"/>
</dbReference>
<dbReference type="Pfam" id="PF00378">
    <property type="entry name" value="ECH_1"/>
    <property type="match status" value="1"/>
</dbReference>
<dbReference type="InterPro" id="IPR056159">
    <property type="entry name" value="Beta-prop_IFT121_TULP_N"/>
</dbReference>
<dbReference type="GO" id="GO:0003724">
    <property type="term" value="F:RNA helicase activity"/>
    <property type="evidence" value="ECO:0007669"/>
    <property type="project" value="UniProtKB-EC"/>
</dbReference>
<evidence type="ECO:0000256" key="2">
    <source>
        <dbReference type="ARBA" id="ARBA00004496"/>
    </source>
</evidence>
<evidence type="ECO:0000256" key="9">
    <source>
        <dbReference type="ARBA" id="ARBA00022806"/>
    </source>
</evidence>
<evidence type="ECO:0000256" key="11">
    <source>
        <dbReference type="ARBA" id="ARBA00022884"/>
    </source>
</evidence>
<evidence type="ECO:0000313" key="23">
    <source>
        <dbReference type="Proteomes" id="UP000183832"/>
    </source>
</evidence>
<dbReference type="GO" id="GO:0005524">
    <property type="term" value="F:ATP binding"/>
    <property type="evidence" value="ECO:0007669"/>
    <property type="project" value="UniProtKB-KW"/>
</dbReference>
<dbReference type="InterPro" id="IPR015943">
    <property type="entry name" value="WD40/YVTN_repeat-like_dom_sf"/>
</dbReference>
<feature type="compositionally biased region" description="Low complexity" evidence="17">
    <location>
        <begin position="632"/>
        <end position="661"/>
    </location>
</feature>
<accession>A0A1J1HKU5</accession>
<keyword evidence="7" id="KW-0547">Nucleotide-binding</keyword>
<dbReference type="Gene3D" id="3.40.50.300">
    <property type="entry name" value="P-loop containing nucleotide triphosphate hydrolases"/>
    <property type="match status" value="2"/>
</dbReference>
<dbReference type="InterPro" id="IPR025659">
    <property type="entry name" value="Tubby-like_C"/>
</dbReference>
<dbReference type="FunFam" id="3.40.50.300:FF:000626">
    <property type="entry name" value="probable ATP-dependent RNA helicase DDX47"/>
    <property type="match status" value="1"/>
</dbReference>
<feature type="region of interest" description="Disordered" evidence="17">
    <location>
        <begin position="1098"/>
        <end position="1142"/>
    </location>
</feature>
<evidence type="ECO:0000256" key="10">
    <source>
        <dbReference type="ARBA" id="ARBA00022840"/>
    </source>
</evidence>
<dbReference type="SUPFAM" id="SSF50978">
    <property type="entry name" value="WD40 repeat-like"/>
    <property type="match status" value="1"/>
</dbReference>
<dbReference type="InterPro" id="IPR011545">
    <property type="entry name" value="DEAD/DEAH_box_helicase_dom"/>
</dbReference>
<feature type="domain" description="Helicase C-terminal" evidence="20">
    <location>
        <begin position="1541"/>
        <end position="1701"/>
    </location>
</feature>
<dbReference type="STRING" id="568069.A0A1J1HKU5"/>
<feature type="domain" description="SOCS box" evidence="18">
    <location>
        <begin position="289"/>
        <end position="339"/>
    </location>
</feature>